<dbReference type="PANTHER" id="PTHR39087:SF2">
    <property type="entry name" value="UPF0104 MEMBRANE PROTEIN MJ1595"/>
    <property type="match status" value="1"/>
</dbReference>
<feature type="transmembrane region" description="Helical" evidence="7">
    <location>
        <begin position="409"/>
        <end position="427"/>
    </location>
</feature>
<evidence type="ECO:0000313" key="9">
    <source>
        <dbReference type="Proteomes" id="UP001320544"/>
    </source>
</evidence>
<gene>
    <name evidence="8" type="ORF">CE91St30_09520</name>
</gene>
<feature type="transmembrane region" description="Helical" evidence="7">
    <location>
        <begin position="433"/>
        <end position="451"/>
    </location>
</feature>
<feature type="compositionally biased region" description="Basic and acidic residues" evidence="6">
    <location>
        <begin position="493"/>
        <end position="505"/>
    </location>
</feature>
<evidence type="ECO:0000256" key="4">
    <source>
        <dbReference type="ARBA" id="ARBA00022989"/>
    </source>
</evidence>
<feature type="transmembrane region" description="Helical" evidence="7">
    <location>
        <begin position="225"/>
        <end position="248"/>
    </location>
</feature>
<feature type="transmembrane region" description="Helical" evidence="7">
    <location>
        <begin position="73"/>
        <end position="99"/>
    </location>
</feature>
<dbReference type="Proteomes" id="UP001320544">
    <property type="component" value="Chromosome"/>
</dbReference>
<sequence>MKKALLLVLGIVTCCVLIANADYLAEFVRTLQTGALLPIAVSIVLMLARHIVQALSYDAAFAAVDFKTGLWHNIVLIFSLVFINTFCLFSGATGVAFIIDDAHRRGADAGTATSGAILSQIGYFAAVLVISVIGFVTMLVSGTMNTLFLIGGLLLAGVLLVLSSMFVVGYKKPRVLFRVFLIVEKLVNRVLGILKKRMKPGWGRRTASSFIDSAGILAHNPVGTLVTVGYASFSAVLNMACLVAIGYAFGFENVSALVAAFAVAAISVILSPTPQGVGVVEAAIAAILTAHGCSLATATAIALVYRGIMFWMPFCIGAVLLSQSGFFAGKKNATEEQRAKDIGWISGTLVGIVGLVNIGLSLIPKSFEPYSALTSWIDIGSFLTGPVLIGGSVVLLVLAAGLVLRFRTAWALSVTLLILIAGGEFLFVDTAKVAAAIVVLVLWLFWKRAAFDRPLQMPRRRSRKAEGGHPGAQDTASAQAAGEGVREKRSRRFEKAPEPTWREKAQTGATIRQQAHDEGSLATATGEAKSPFPRGAVSERRAAKRAERDRARRRASLDTADLDPHSARGRMAEQQREPARGQAERDARTERLKRRTHSSAPTARPNESAGDDKEDFR</sequence>
<reference evidence="8 9" key="1">
    <citation type="submission" date="2022-01" db="EMBL/GenBank/DDBJ databases">
        <title>Novel bile acid biosynthetic pathways are enriched in the microbiome of centenarians.</title>
        <authorList>
            <person name="Sato Y."/>
            <person name="Atarashi K."/>
            <person name="Plichta R.D."/>
            <person name="Arai Y."/>
            <person name="Sasajima S."/>
            <person name="Kearney M.S."/>
            <person name="Suda W."/>
            <person name="Takeshita K."/>
            <person name="Sasaki T."/>
            <person name="Okamoto S."/>
            <person name="Skelly N.A."/>
            <person name="Okamura Y."/>
            <person name="Vlamakis H."/>
            <person name="Li Y."/>
            <person name="Tanoue T."/>
            <person name="Takei H."/>
            <person name="Nittono H."/>
            <person name="Narushima S."/>
            <person name="Irie J."/>
            <person name="Itoh H."/>
            <person name="Moriya K."/>
            <person name="Sugiura Y."/>
            <person name="Suematsu M."/>
            <person name="Moritoki N."/>
            <person name="Shibata S."/>
            <person name="Littman R.D."/>
            <person name="Fischbach A.M."/>
            <person name="Uwamino Y."/>
            <person name="Inoue T."/>
            <person name="Honda A."/>
            <person name="Hattori M."/>
            <person name="Murai T."/>
            <person name="Xavier J.R."/>
            <person name="Hirose N."/>
            <person name="Honda K."/>
        </authorList>
    </citation>
    <scope>NUCLEOTIDE SEQUENCE [LARGE SCALE GENOMIC DNA]</scope>
    <source>
        <strain evidence="8 9">CE91-St30</strain>
    </source>
</reference>
<feature type="transmembrane region" description="Helical" evidence="7">
    <location>
        <begin position="31"/>
        <end position="52"/>
    </location>
</feature>
<feature type="compositionally biased region" description="Basic and acidic residues" evidence="6">
    <location>
        <begin position="562"/>
        <end position="590"/>
    </location>
</feature>
<feature type="transmembrane region" description="Helical" evidence="7">
    <location>
        <begin position="282"/>
        <end position="304"/>
    </location>
</feature>
<evidence type="ECO:0000256" key="5">
    <source>
        <dbReference type="ARBA" id="ARBA00023136"/>
    </source>
</evidence>
<dbReference type="Pfam" id="PF03706">
    <property type="entry name" value="LPG_synthase_TM"/>
    <property type="match status" value="1"/>
</dbReference>
<feature type="region of interest" description="Disordered" evidence="6">
    <location>
        <begin position="458"/>
        <end position="617"/>
    </location>
</feature>
<evidence type="ECO:0000313" key="8">
    <source>
        <dbReference type="EMBL" id="BDE95619.1"/>
    </source>
</evidence>
<dbReference type="RefSeq" id="WP_244411945.1">
    <property type="nucleotide sequence ID" value="NZ_AP025564.1"/>
</dbReference>
<evidence type="ECO:0000256" key="6">
    <source>
        <dbReference type="SAM" id="MobiDB-lite"/>
    </source>
</evidence>
<keyword evidence="4 7" id="KW-1133">Transmembrane helix</keyword>
<dbReference type="PANTHER" id="PTHR39087">
    <property type="entry name" value="UPF0104 MEMBRANE PROTEIN MJ1595"/>
    <property type="match status" value="1"/>
</dbReference>
<feature type="transmembrane region" description="Helical" evidence="7">
    <location>
        <begin position="254"/>
        <end position="270"/>
    </location>
</feature>
<dbReference type="EMBL" id="AP025564">
    <property type="protein sequence ID" value="BDE95619.1"/>
    <property type="molecule type" value="Genomic_DNA"/>
</dbReference>
<feature type="compositionally biased region" description="Basic and acidic residues" evidence="6">
    <location>
        <begin position="537"/>
        <end position="550"/>
    </location>
</feature>
<dbReference type="InterPro" id="IPR022791">
    <property type="entry name" value="L-PG_synthase/AglD"/>
</dbReference>
<protein>
    <submittedName>
        <fullName evidence="8">Uncharacterized protein</fullName>
    </submittedName>
</protein>
<keyword evidence="3 7" id="KW-0812">Transmembrane</keyword>
<accession>A0ABN6MDA6</accession>
<name>A0ABN6MDA6_9ACTN</name>
<evidence type="ECO:0000256" key="7">
    <source>
        <dbReference type="SAM" id="Phobius"/>
    </source>
</evidence>
<keyword evidence="5 7" id="KW-0472">Membrane</keyword>
<feature type="transmembrane region" description="Helical" evidence="7">
    <location>
        <begin position="341"/>
        <end position="363"/>
    </location>
</feature>
<organism evidence="8 9">
    <name type="scientific">Raoultibacter timonensis</name>
    <dbReference type="NCBI Taxonomy" id="1907662"/>
    <lineage>
        <taxon>Bacteria</taxon>
        <taxon>Bacillati</taxon>
        <taxon>Actinomycetota</taxon>
        <taxon>Coriobacteriia</taxon>
        <taxon>Eggerthellales</taxon>
        <taxon>Eggerthellaceae</taxon>
        <taxon>Raoultibacter</taxon>
    </lineage>
</organism>
<evidence type="ECO:0000256" key="1">
    <source>
        <dbReference type="ARBA" id="ARBA00004651"/>
    </source>
</evidence>
<feature type="transmembrane region" description="Helical" evidence="7">
    <location>
        <begin position="121"/>
        <end position="140"/>
    </location>
</feature>
<feature type="transmembrane region" description="Helical" evidence="7">
    <location>
        <begin position="147"/>
        <end position="169"/>
    </location>
</feature>
<feature type="transmembrane region" description="Helical" evidence="7">
    <location>
        <begin position="310"/>
        <end position="329"/>
    </location>
</feature>
<comment type="subcellular location">
    <subcellularLocation>
        <location evidence="1">Cell membrane</location>
        <topology evidence="1">Multi-pass membrane protein</topology>
    </subcellularLocation>
</comment>
<evidence type="ECO:0000256" key="2">
    <source>
        <dbReference type="ARBA" id="ARBA00022475"/>
    </source>
</evidence>
<proteinExistence type="predicted"/>
<feature type="transmembrane region" description="Helical" evidence="7">
    <location>
        <begin position="383"/>
        <end position="404"/>
    </location>
</feature>
<evidence type="ECO:0000256" key="3">
    <source>
        <dbReference type="ARBA" id="ARBA00022692"/>
    </source>
</evidence>
<keyword evidence="2" id="KW-1003">Cell membrane</keyword>
<keyword evidence="9" id="KW-1185">Reference proteome</keyword>